<evidence type="ECO:0000256" key="2">
    <source>
        <dbReference type="ARBA" id="ARBA00022692"/>
    </source>
</evidence>
<keyword evidence="2 6" id="KW-0812">Transmembrane</keyword>
<feature type="transmembrane region" description="Helical" evidence="6">
    <location>
        <begin position="226"/>
        <end position="247"/>
    </location>
</feature>
<dbReference type="InterPro" id="IPR002293">
    <property type="entry name" value="AA/rel_permease1"/>
</dbReference>
<gene>
    <name evidence="7" type="ORF">LSH36_309g00029</name>
</gene>
<evidence type="ECO:0000256" key="5">
    <source>
        <dbReference type="SAM" id="MobiDB-lite"/>
    </source>
</evidence>
<keyword evidence="8" id="KW-1185">Reference proteome</keyword>
<feature type="transmembrane region" description="Helical" evidence="6">
    <location>
        <begin position="308"/>
        <end position="329"/>
    </location>
</feature>
<feature type="region of interest" description="Disordered" evidence="5">
    <location>
        <begin position="1"/>
        <end position="24"/>
    </location>
</feature>
<evidence type="ECO:0000313" key="8">
    <source>
        <dbReference type="Proteomes" id="UP001208570"/>
    </source>
</evidence>
<dbReference type="AlphaFoldDB" id="A0AAD9JH29"/>
<feature type="compositionally biased region" description="Basic and acidic residues" evidence="5">
    <location>
        <begin position="1"/>
        <end position="12"/>
    </location>
</feature>
<dbReference type="InterPro" id="IPR050598">
    <property type="entry name" value="AminoAcid_Transporter"/>
</dbReference>
<reference evidence="7" key="1">
    <citation type="journal article" date="2023" name="Mol. Biol. Evol.">
        <title>Third-Generation Sequencing Reveals the Adaptive Role of the Epigenome in Three Deep-Sea Polychaetes.</title>
        <authorList>
            <person name="Perez M."/>
            <person name="Aroh O."/>
            <person name="Sun Y."/>
            <person name="Lan Y."/>
            <person name="Juniper S.K."/>
            <person name="Young C.R."/>
            <person name="Angers B."/>
            <person name="Qian P.Y."/>
        </authorList>
    </citation>
    <scope>NUCLEOTIDE SEQUENCE</scope>
    <source>
        <strain evidence="7">P08H-3</strain>
    </source>
</reference>
<feature type="transmembrane region" description="Helical" evidence="6">
    <location>
        <begin position="335"/>
        <end position="356"/>
    </location>
</feature>
<protein>
    <submittedName>
        <fullName evidence="7">Uncharacterized protein</fullName>
    </submittedName>
</protein>
<evidence type="ECO:0000256" key="4">
    <source>
        <dbReference type="ARBA" id="ARBA00023136"/>
    </source>
</evidence>
<keyword evidence="3 6" id="KW-1133">Transmembrane helix</keyword>
<name>A0AAD9JH29_9ANNE</name>
<dbReference type="GO" id="GO:0016020">
    <property type="term" value="C:membrane"/>
    <property type="evidence" value="ECO:0007669"/>
    <property type="project" value="UniProtKB-SubCell"/>
</dbReference>
<proteinExistence type="predicted"/>
<comment type="caution">
    <text evidence="7">The sequence shown here is derived from an EMBL/GenBank/DDBJ whole genome shotgun (WGS) entry which is preliminary data.</text>
</comment>
<feature type="transmembrane region" description="Helical" evidence="6">
    <location>
        <begin position="73"/>
        <end position="94"/>
    </location>
</feature>
<dbReference type="GO" id="GO:0015179">
    <property type="term" value="F:L-amino acid transmembrane transporter activity"/>
    <property type="evidence" value="ECO:0007669"/>
    <property type="project" value="TreeGrafter"/>
</dbReference>
<dbReference type="PANTHER" id="PTHR11785">
    <property type="entry name" value="AMINO ACID TRANSPORTER"/>
    <property type="match status" value="1"/>
</dbReference>
<dbReference type="PANTHER" id="PTHR11785:SF528">
    <property type="entry name" value="AMINO ACID TRANSPORTER PROTEIN JHI-21"/>
    <property type="match status" value="1"/>
</dbReference>
<evidence type="ECO:0000256" key="6">
    <source>
        <dbReference type="SAM" id="Phobius"/>
    </source>
</evidence>
<evidence type="ECO:0000313" key="7">
    <source>
        <dbReference type="EMBL" id="KAK2153048.1"/>
    </source>
</evidence>
<feature type="transmembrane region" description="Helical" evidence="6">
    <location>
        <begin position="40"/>
        <end position="61"/>
    </location>
</feature>
<evidence type="ECO:0000256" key="3">
    <source>
        <dbReference type="ARBA" id="ARBA00022989"/>
    </source>
</evidence>
<dbReference type="Proteomes" id="UP001208570">
    <property type="component" value="Unassembled WGS sequence"/>
</dbReference>
<accession>A0AAD9JH29</accession>
<keyword evidence="4 6" id="KW-0472">Membrane</keyword>
<dbReference type="Pfam" id="PF13520">
    <property type="entry name" value="AA_permease_2"/>
    <property type="match status" value="2"/>
</dbReference>
<organism evidence="7 8">
    <name type="scientific">Paralvinella palmiformis</name>
    <dbReference type="NCBI Taxonomy" id="53620"/>
    <lineage>
        <taxon>Eukaryota</taxon>
        <taxon>Metazoa</taxon>
        <taxon>Spiralia</taxon>
        <taxon>Lophotrochozoa</taxon>
        <taxon>Annelida</taxon>
        <taxon>Polychaeta</taxon>
        <taxon>Sedentaria</taxon>
        <taxon>Canalipalpata</taxon>
        <taxon>Terebellida</taxon>
        <taxon>Terebelliformia</taxon>
        <taxon>Alvinellidae</taxon>
        <taxon>Paralvinella</taxon>
    </lineage>
</organism>
<dbReference type="EMBL" id="JAODUP010000309">
    <property type="protein sequence ID" value="KAK2153048.1"/>
    <property type="molecule type" value="Genomic_DNA"/>
</dbReference>
<dbReference type="Gene3D" id="1.20.1740.10">
    <property type="entry name" value="Amino acid/polyamine transporter I"/>
    <property type="match status" value="1"/>
</dbReference>
<comment type="subcellular location">
    <subcellularLocation>
        <location evidence="1">Membrane</location>
        <topology evidence="1">Multi-pass membrane protein</topology>
    </subcellularLocation>
</comment>
<evidence type="ECO:0000256" key="1">
    <source>
        <dbReference type="ARBA" id="ARBA00004141"/>
    </source>
</evidence>
<feature type="transmembrane region" description="Helical" evidence="6">
    <location>
        <begin position="267"/>
        <end position="287"/>
    </location>
</feature>
<sequence length="379" mass="41627">MKIHHRTIDAARRTSSTSTPLKKMTGTEDSVNEVYMERTIGLLGGIGLVLGSIIGSGIFISPKGVIKATQSEASALLLWTVGGVISTLGSLSLAELASVIPKSAGQYVYLRVTYAHWVGFLFAWTFGFITKPSAQAVIAMTSAQYIISPFFDDGCGEPPALIIKMLASAIIRHTDYLATGFQDSNTKPGEIIMGFYHAMFAYDGWDSLSYVVEEVKHPKRNIPLSVYIAMPLVTVLYVFVNISYFTVMKTTDILESPAVAMTWADIVLPKMSWLMPVCVALSTFGACNGSIMTNVRFKMKHASRTYKVPLIFPAVLFLFGLTLVIVPLVNSPRVQFLYAALAILIGLFLYLLIVVFKSNFRFMNACPATMMAKEDDETK</sequence>
<feature type="transmembrane region" description="Helical" evidence="6">
    <location>
        <begin position="114"/>
        <end position="130"/>
    </location>
</feature>
<dbReference type="PIRSF" id="PIRSF006060">
    <property type="entry name" value="AA_transporter"/>
    <property type="match status" value="1"/>
</dbReference>